<evidence type="ECO:0000313" key="2">
    <source>
        <dbReference type="EMBL" id="ABC64071.1"/>
    </source>
</evidence>
<dbReference type="Gene3D" id="1.10.600.10">
    <property type="entry name" value="Farnesyl Diphosphate Synthase"/>
    <property type="match status" value="1"/>
</dbReference>
<dbReference type="SUPFAM" id="SSF48576">
    <property type="entry name" value="Terpenoid synthases"/>
    <property type="match status" value="1"/>
</dbReference>
<dbReference type="CDD" id="cd00683">
    <property type="entry name" value="Trans_IPPS_HH"/>
    <property type="match status" value="1"/>
</dbReference>
<gene>
    <name evidence="2" type="ordered locus">ELI_09895</name>
</gene>
<evidence type="ECO:0000256" key="1">
    <source>
        <dbReference type="ARBA" id="ARBA00022679"/>
    </source>
</evidence>
<dbReference type="PROSITE" id="PS01045">
    <property type="entry name" value="SQUALEN_PHYTOEN_SYN_2"/>
    <property type="match status" value="1"/>
</dbReference>
<dbReference type="SFLD" id="SFLDG01212">
    <property type="entry name" value="Phytoene_synthase_like"/>
    <property type="match status" value="1"/>
</dbReference>
<dbReference type="STRING" id="314225.ELI_09895"/>
<keyword evidence="1" id="KW-0808">Transferase</keyword>
<organism evidence="2 3">
    <name type="scientific">Erythrobacter litoralis (strain HTCC2594)</name>
    <dbReference type="NCBI Taxonomy" id="314225"/>
    <lineage>
        <taxon>Bacteria</taxon>
        <taxon>Pseudomonadati</taxon>
        <taxon>Pseudomonadota</taxon>
        <taxon>Alphaproteobacteria</taxon>
        <taxon>Sphingomonadales</taxon>
        <taxon>Erythrobacteraceae</taxon>
        <taxon>Erythrobacter/Porphyrobacter group</taxon>
        <taxon>Erythrobacter</taxon>
    </lineage>
</organism>
<dbReference type="InterPro" id="IPR008949">
    <property type="entry name" value="Isoprenoid_synthase_dom_sf"/>
</dbReference>
<name>Q2N8C0_ERYLH</name>
<dbReference type="PROSITE" id="PS01044">
    <property type="entry name" value="SQUALEN_PHYTOEN_SYN_1"/>
    <property type="match status" value="1"/>
</dbReference>
<accession>Q2N8C0</accession>
<sequence>MSEPGKPIKVPQRPLAPSRILRPTVSRAGGGRDRASLVAKSYEMIAEGSKSFASASKLFDRGTRERVWLLYAWCRRCDDIADGQDLGGELGDQSDIADRVKAIRVLTKRALEGQPTADIAFDAFGQVAAECNLTMEMANDVIAGFELDARGWRPRTGRDLARYCYHVAGAVGVMMARIMGVRPEDEYTLARACDLGLAFQLANIARDMDEDDAAGRCYIPEEWLAEQDIEPGQLMKPHHRGEAADIARDLVLRMHRHQRAARLGTVRLPFRSRWAILAAANIYSEIGYEVDRRGKQAWDRRVVIPRIKKLQLITRAFAEALRNKPLPPDEMPEWELGDILIDVRMLGDIPEQEIKPLPDEE</sequence>
<dbReference type="RefSeq" id="WP_011414899.1">
    <property type="nucleotide sequence ID" value="NC_007722.1"/>
</dbReference>
<dbReference type="InterPro" id="IPR044843">
    <property type="entry name" value="Trans_IPPS_bact-type"/>
</dbReference>
<dbReference type="InterPro" id="IPR002060">
    <property type="entry name" value="Squ/phyt_synthse"/>
</dbReference>
<dbReference type="GO" id="GO:0016117">
    <property type="term" value="P:carotenoid biosynthetic process"/>
    <property type="evidence" value="ECO:0007669"/>
    <property type="project" value="UniProtKB-ARBA"/>
</dbReference>
<dbReference type="GO" id="GO:0051996">
    <property type="term" value="F:squalene synthase [NAD(P)H] activity"/>
    <property type="evidence" value="ECO:0007669"/>
    <property type="project" value="InterPro"/>
</dbReference>
<dbReference type="EMBL" id="CP000157">
    <property type="protein sequence ID" value="ABC64071.1"/>
    <property type="molecule type" value="Genomic_DNA"/>
</dbReference>
<dbReference type="GO" id="GO:0004311">
    <property type="term" value="F:geranylgeranyl diphosphate synthase activity"/>
    <property type="evidence" value="ECO:0007669"/>
    <property type="project" value="InterPro"/>
</dbReference>
<dbReference type="SFLD" id="SFLDS00005">
    <property type="entry name" value="Isoprenoid_Synthase_Type_I"/>
    <property type="match status" value="1"/>
</dbReference>
<evidence type="ECO:0000313" key="3">
    <source>
        <dbReference type="Proteomes" id="UP000008808"/>
    </source>
</evidence>
<dbReference type="eggNOG" id="COG1562">
    <property type="taxonomic scope" value="Bacteria"/>
</dbReference>
<dbReference type="HOGENOM" id="CLU_031981_1_2_5"/>
<dbReference type="PANTHER" id="PTHR31480">
    <property type="entry name" value="BIFUNCTIONAL LYCOPENE CYCLASE/PHYTOENE SYNTHASE"/>
    <property type="match status" value="1"/>
</dbReference>
<dbReference type="InterPro" id="IPR019845">
    <property type="entry name" value="Squalene/phytoene_synthase_CS"/>
</dbReference>
<dbReference type="AlphaFoldDB" id="Q2N8C0"/>
<dbReference type="SFLD" id="SFLDG01018">
    <property type="entry name" value="Squalene/Phytoene_Synthase_Lik"/>
    <property type="match status" value="1"/>
</dbReference>
<dbReference type="InterPro" id="IPR033904">
    <property type="entry name" value="Trans_IPPS_HH"/>
</dbReference>
<dbReference type="Proteomes" id="UP000008808">
    <property type="component" value="Chromosome"/>
</dbReference>
<dbReference type="KEGG" id="eli:ELI_09895"/>
<keyword evidence="3" id="KW-1185">Reference proteome</keyword>
<dbReference type="Pfam" id="PF00494">
    <property type="entry name" value="SQS_PSY"/>
    <property type="match status" value="1"/>
</dbReference>
<proteinExistence type="predicted"/>
<protein>
    <submittedName>
        <fullName evidence="2">Phytoene synthase</fullName>
    </submittedName>
</protein>
<reference evidence="3" key="1">
    <citation type="journal article" date="2009" name="J. Bacteriol.">
        <title>Complete genome sequence of Erythrobacter litoralis HTCC2594.</title>
        <authorList>
            <person name="Oh H.M."/>
            <person name="Giovannoni S.J."/>
            <person name="Ferriera S."/>
            <person name="Johnson J."/>
            <person name="Cho J.C."/>
        </authorList>
    </citation>
    <scope>NUCLEOTIDE SEQUENCE [LARGE SCALE GENOMIC DNA]</scope>
    <source>
        <strain evidence="3">HTCC2594</strain>
    </source>
</reference>